<feature type="compositionally biased region" description="Polar residues" evidence="1">
    <location>
        <begin position="12"/>
        <end position="31"/>
    </location>
</feature>
<reference evidence="2 3" key="1">
    <citation type="submission" date="2018-04" db="EMBL/GenBank/DDBJ databases">
        <title>WGS assembly of Panicum hallii var. hallii HAL2.</title>
        <authorList>
            <person name="Lovell J."/>
            <person name="Jenkins J."/>
            <person name="Lowry D."/>
            <person name="Mamidi S."/>
            <person name="Sreedasyam A."/>
            <person name="Weng X."/>
            <person name="Barry K."/>
            <person name="Bonette J."/>
            <person name="Campitelli B."/>
            <person name="Daum C."/>
            <person name="Gordon S."/>
            <person name="Gould B."/>
            <person name="Lipzen A."/>
            <person name="MacQueen A."/>
            <person name="Palacio-Mejia J."/>
            <person name="Plott C."/>
            <person name="Shakirov E."/>
            <person name="Shu S."/>
            <person name="Yoshinaga Y."/>
            <person name="Zane M."/>
            <person name="Rokhsar D."/>
            <person name="Grimwood J."/>
            <person name="Schmutz J."/>
            <person name="Juenger T."/>
        </authorList>
    </citation>
    <scope>NUCLEOTIDE SEQUENCE [LARGE SCALE GENOMIC DNA]</scope>
    <source>
        <strain evidence="3">cv. HAL2</strain>
    </source>
</reference>
<evidence type="ECO:0000313" key="2">
    <source>
        <dbReference type="EMBL" id="PUZ74117.1"/>
    </source>
</evidence>
<evidence type="ECO:0000256" key="1">
    <source>
        <dbReference type="SAM" id="MobiDB-lite"/>
    </source>
</evidence>
<dbReference type="Gramene" id="PUZ74117">
    <property type="protein sequence ID" value="PUZ74117"/>
    <property type="gene ID" value="GQ55_1G039800"/>
</dbReference>
<keyword evidence="3" id="KW-1185">Reference proteome</keyword>
<protein>
    <submittedName>
        <fullName evidence="2">Uncharacterized protein</fullName>
    </submittedName>
</protein>
<dbReference type="Proteomes" id="UP000244336">
    <property type="component" value="Chromosome 1"/>
</dbReference>
<dbReference type="AlphaFoldDB" id="A0A2T7F225"/>
<accession>A0A2T7F225</accession>
<sequence>MQPSRPLEAKETSTTAPSRQQVMPSHSQQSVSFCHDTVRPLSCESPARNWRREAFSCSLHEEAGEAMESSSSRPRTRPLNGMAIKLLFPGNVVVVFASWTEK</sequence>
<gene>
    <name evidence="2" type="ORF">GQ55_1G039800</name>
</gene>
<feature type="region of interest" description="Disordered" evidence="1">
    <location>
        <begin position="1"/>
        <end position="31"/>
    </location>
</feature>
<name>A0A2T7F225_9POAL</name>
<dbReference type="EMBL" id="CM009749">
    <property type="protein sequence ID" value="PUZ74117.1"/>
    <property type="molecule type" value="Genomic_DNA"/>
</dbReference>
<organism evidence="2 3">
    <name type="scientific">Panicum hallii var. hallii</name>
    <dbReference type="NCBI Taxonomy" id="1504633"/>
    <lineage>
        <taxon>Eukaryota</taxon>
        <taxon>Viridiplantae</taxon>
        <taxon>Streptophyta</taxon>
        <taxon>Embryophyta</taxon>
        <taxon>Tracheophyta</taxon>
        <taxon>Spermatophyta</taxon>
        <taxon>Magnoliopsida</taxon>
        <taxon>Liliopsida</taxon>
        <taxon>Poales</taxon>
        <taxon>Poaceae</taxon>
        <taxon>PACMAD clade</taxon>
        <taxon>Panicoideae</taxon>
        <taxon>Panicodae</taxon>
        <taxon>Paniceae</taxon>
        <taxon>Panicinae</taxon>
        <taxon>Panicum</taxon>
        <taxon>Panicum sect. Panicum</taxon>
    </lineage>
</organism>
<evidence type="ECO:0000313" key="3">
    <source>
        <dbReference type="Proteomes" id="UP000244336"/>
    </source>
</evidence>
<dbReference type="OrthoDB" id="688526at2759"/>
<proteinExistence type="predicted"/>